<evidence type="ECO:0000313" key="2">
    <source>
        <dbReference type="Proteomes" id="UP001059596"/>
    </source>
</evidence>
<protein>
    <submittedName>
        <fullName evidence="1">Uncharacterized protein</fullName>
    </submittedName>
</protein>
<comment type="caution">
    <text evidence="1">The sequence shown here is derived from an EMBL/GenBank/DDBJ whole genome shotgun (WGS) entry which is preliminary data.</text>
</comment>
<dbReference type="AlphaFoldDB" id="A0A9P9YDT5"/>
<dbReference type="Proteomes" id="UP001059596">
    <property type="component" value="Unassembled WGS sequence"/>
</dbReference>
<dbReference type="EMBL" id="JAMKOV010000048">
    <property type="protein sequence ID" value="KAI8035111.1"/>
    <property type="molecule type" value="Genomic_DNA"/>
</dbReference>
<gene>
    <name evidence="1" type="ORF">M5D96_012113</name>
</gene>
<name>A0A9P9YDT5_9MUSC</name>
<organism evidence="1 2">
    <name type="scientific">Drosophila gunungcola</name>
    <name type="common">fruit fly</name>
    <dbReference type="NCBI Taxonomy" id="103775"/>
    <lineage>
        <taxon>Eukaryota</taxon>
        <taxon>Metazoa</taxon>
        <taxon>Ecdysozoa</taxon>
        <taxon>Arthropoda</taxon>
        <taxon>Hexapoda</taxon>
        <taxon>Insecta</taxon>
        <taxon>Pterygota</taxon>
        <taxon>Neoptera</taxon>
        <taxon>Endopterygota</taxon>
        <taxon>Diptera</taxon>
        <taxon>Brachycera</taxon>
        <taxon>Muscomorpha</taxon>
        <taxon>Ephydroidea</taxon>
        <taxon>Drosophilidae</taxon>
        <taxon>Drosophila</taxon>
        <taxon>Sophophora</taxon>
    </lineage>
</organism>
<sequence>MKIMNMIEFTGTLNAQQDIHKTTEAFADLDDKEGELMVLFDGFAKETTTVSKKDQGSQYMQEFFSCQRGSSTALWTCEQD</sequence>
<reference evidence="1" key="1">
    <citation type="journal article" date="2023" name="Genome Biol. Evol.">
        <title>Long-read-based Genome Assembly of Drosophila gunungcola Reveals Fewer Chemosensory Genes in Flower-breeding Species.</title>
        <authorList>
            <person name="Negi A."/>
            <person name="Liao B.Y."/>
            <person name="Yeh S.D."/>
        </authorList>
    </citation>
    <scope>NUCLEOTIDE SEQUENCE</scope>
    <source>
        <strain evidence="1">Sukarami</strain>
    </source>
</reference>
<proteinExistence type="predicted"/>
<keyword evidence="2" id="KW-1185">Reference proteome</keyword>
<accession>A0A9P9YDT5</accession>
<evidence type="ECO:0000313" key="1">
    <source>
        <dbReference type="EMBL" id="KAI8035111.1"/>
    </source>
</evidence>